<dbReference type="CDD" id="cd01833">
    <property type="entry name" value="XynB_like"/>
    <property type="match status" value="1"/>
</dbReference>
<dbReference type="PANTHER" id="PTHR30383:SF5">
    <property type="entry name" value="SGNH HYDROLASE-TYPE ESTERASE DOMAIN-CONTAINING PROTEIN"/>
    <property type="match status" value="1"/>
</dbReference>
<sequence>MSAAVVSAVLVTTALVMVPDRPEPTERGSATAVAAELAAGTGAEHAGGPTSAGETGADGTQTATAMPASTLRVMPLGDSITYGVGSQTTSSYRVELRRRLATAGMSVDFVGSRRTGDPAAADLDHEGHSGWTIARISAGVGAWLRTYRPDAILLHVGTNDLRSRSGAARAPARLKHLLHQIVSERPEAHLFVAQITGTRRYPAQQKRTEAFNAQIPAIVASLGSSRVHVVDQSSVRNLDIRDALHPNDFGYRKMAWNWYRAMETVYRTTGTAWPATANPYAAQTAYRCLLVDADPGPGYHAGFDCRWWFRHKVTRVVDGQPKQVYRWETKRLLTKKYRVLSGGRAVTRTRRVYTWSPV</sequence>
<dbReference type="PANTHER" id="PTHR30383">
    <property type="entry name" value="THIOESTERASE 1/PROTEASE 1/LYSOPHOSPHOLIPASE L1"/>
    <property type="match status" value="1"/>
</dbReference>
<gene>
    <name evidence="3" type="ORF">GCM10012284_22740</name>
</gene>
<dbReference type="InterPro" id="IPR013830">
    <property type="entry name" value="SGNH_hydro"/>
</dbReference>
<accession>A0A8J3FN14</accession>
<feature type="region of interest" description="Disordered" evidence="1">
    <location>
        <begin position="40"/>
        <end position="61"/>
    </location>
</feature>
<dbReference type="InterPro" id="IPR051532">
    <property type="entry name" value="Ester_Hydrolysis_Enzymes"/>
</dbReference>
<name>A0A8J3FN14_9ACTN</name>
<reference evidence="3" key="1">
    <citation type="journal article" date="2014" name="Int. J. Syst. Evol. Microbiol.">
        <title>Complete genome sequence of Corynebacterium casei LMG S-19264T (=DSM 44701T), isolated from a smear-ripened cheese.</title>
        <authorList>
            <consortium name="US DOE Joint Genome Institute (JGI-PGF)"/>
            <person name="Walter F."/>
            <person name="Albersmeier A."/>
            <person name="Kalinowski J."/>
            <person name="Ruckert C."/>
        </authorList>
    </citation>
    <scope>NUCLEOTIDE SEQUENCE</scope>
    <source>
        <strain evidence="3">CGMCC 4.7299</strain>
    </source>
</reference>
<dbReference type="Pfam" id="PF13472">
    <property type="entry name" value="Lipase_GDSL_2"/>
    <property type="match status" value="1"/>
</dbReference>
<evidence type="ECO:0000256" key="1">
    <source>
        <dbReference type="SAM" id="MobiDB-lite"/>
    </source>
</evidence>
<reference evidence="3" key="2">
    <citation type="submission" date="2020-09" db="EMBL/GenBank/DDBJ databases">
        <authorList>
            <person name="Sun Q."/>
            <person name="Zhou Y."/>
        </authorList>
    </citation>
    <scope>NUCLEOTIDE SEQUENCE</scope>
    <source>
        <strain evidence="3">CGMCC 4.7299</strain>
    </source>
</reference>
<comment type="caution">
    <text evidence="3">The sequence shown here is derived from an EMBL/GenBank/DDBJ whole genome shotgun (WGS) entry which is preliminary data.</text>
</comment>
<dbReference type="RefSeq" id="WP_189079117.1">
    <property type="nucleotide sequence ID" value="NZ_BMMX01000007.1"/>
</dbReference>
<feature type="domain" description="SGNH hydrolase-type esterase" evidence="2">
    <location>
        <begin position="76"/>
        <end position="252"/>
    </location>
</feature>
<evidence type="ECO:0000313" key="3">
    <source>
        <dbReference type="EMBL" id="GGK88111.1"/>
    </source>
</evidence>
<dbReference type="SUPFAM" id="SSF52266">
    <property type="entry name" value="SGNH hydrolase"/>
    <property type="match status" value="1"/>
</dbReference>
<dbReference type="AlphaFoldDB" id="A0A8J3FN14"/>
<dbReference type="Gene3D" id="3.40.50.1110">
    <property type="entry name" value="SGNH hydrolase"/>
    <property type="match status" value="1"/>
</dbReference>
<keyword evidence="4" id="KW-1185">Reference proteome</keyword>
<dbReference type="Proteomes" id="UP000656042">
    <property type="component" value="Unassembled WGS sequence"/>
</dbReference>
<dbReference type="GO" id="GO:0004622">
    <property type="term" value="F:phosphatidylcholine lysophospholipase activity"/>
    <property type="evidence" value="ECO:0007669"/>
    <property type="project" value="TreeGrafter"/>
</dbReference>
<proteinExistence type="predicted"/>
<evidence type="ECO:0000313" key="4">
    <source>
        <dbReference type="Proteomes" id="UP000656042"/>
    </source>
</evidence>
<organism evidence="3 4">
    <name type="scientific">Mangrovihabitans endophyticus</name>
    <dbReference type="NCBI Taxonomy" id="1751298"/>
    <lineage>
        <taxon>Bacteria</taxon>
        <taxon>Bacillati</taxon>
        <taxon>Actinomycetota</taxon>
        <taxon>Actinomycetes</taxon>
        <taxon>Micromonosporales</taxon>
        <taxon>Micromonosporaceae</taxon>
        <taxon>Mangrovihabitans</taxon>
    </lineage>
</organism>
<evidence type="ECO:0000259" key="2">
    <source>
        <dbReference type="Pfam" id="PF13472"/>
    </source>
</evidence>
<protein>
    <recommendedName>
        <fullName evidence="2">SGNH hydrolase-type esterase domain-containing protein</fullName>
    </recommendedName>
</protein>
<dbReference type="InterPro" id="IPR036514">
    <property type="entry name" value="SGNH_hydro_sf"/>
</dbReference>
<dbReference type="EMBL" id="BMMX01000007">
    <property type="protein sequence ID" value="GGK88111.1"/>
    <property type="molecule type" value="Genomic_DNA"/>
</dbReference>